<dbReference type="PROSITE" id="PS51257">
    <property type="entry name" value="PROKAR_LIPOPROTEIN"/>
    <property type="match status" value="1"/>
</dbReference>
<name>A0A3S8Z6S7_9ACTO</name>
<dbReference type="RefSeq" id="WP_126038360.1">
    <property type="nucleotide sequence ID" value="NZ_CP034438.1"/>
</dbReference>
<proteinExistence type="predicted"/>
<keyword evidence="3" id="KW-1185">Reference proteome</keyword>
<gene>
    <name evidence="2" type="ORF">EJO69_01650</name>
</gene>
<reference evidence="2 3" key="1">
    <citation type="submission" date="2018-12" db="EMBL/GenBank/DDBJ databases">
        <title>Complete genome sequence of Flaviflexus salsibiostraticola KCTC 33148.</title>
        <authorList>
            <person name="Bae J.-W."/>
        </authorList>
    </citation>
    <scope>NUCLEOTIDE SEQUENCE [LARGE SCALE GENOMIC DNA]</scope>
    <source>
        <strain evidence="2 3">KCTC 33148</strain>
    </source>
</reference>
<dbReference type="AlphaFoldDB" id="A0A3S8Z6S7"/>
<dbReference type="OrthoDB" id="4335730at2"/>
<feature type="signal peptide" evidence="1">
    <location>
        <begin position="1"/>
        <end position="21"/>
    </location>
</feature>
<accession>A0A3S8Z6S7</accession>
<dbReference type="EMBL" id="CP034438">
    <property type="protein sequence ID" value="AZN29144.1"/>
    <property type="molecule type" value="Genomic_DNA"/>
</dbReference>
<dbReference type="KEGG" id="fsl:EJO69_01650"/>
<feature type="chain" id="PRO_5039055950" evidence="1">
    <location>
        <begin position="22"/>
        <end position="214"/>
    </location>
</feature>
<keyword evidence="1" id="KW-0732">Signal</keyword>
<evidence type="ECO:0000313" key="2">
    <source>
        <dbReference type="EMBL" id="AZN29144.1"/>
    </source>
</evidence>
<evidence type="ECO:0000313" key="3">
    <source>
        <dbReference type="Proteomes" id="UP000270021"/>
    </source>
</evidence>
<organism evidence="2 3">
    <name type="scientific">Flaviflexus salsibiostraticola</name>
    <dbReference type="NCBI Taxonomy" id="1282737"/>
    <lineage>
        <taxon>Bacteria</taxon>
        <taxon>Bacillati</taxon>
        <taxon>Actinomycetota</taxon>
        <taxon>Actinomycetes</taxon>
        <taxon>Actinomycetales</taxon>
        <taxon>Actinomycetaceae</taxon>
        <taxon>Flaviflexus</taxon>
    </lineage>
</organism>
<evidence type="ECO:0000256" key="1">
    <source>
        <dbReference type="SAM" id="SignalP"/>
    </source>
</evidence>
<sequence length="214" mass="22596">MKRLSAVLLTLLAACSNGSDDADSGTPSPSDQPGMFVVRVNNDGDETQILTLSEPTTEGAIKPDLVYWRLGERADVAPGETVTIIGSDGICAESYPPQCQARTVAIEHQAGDRVAVFGPYEKQEMRTEVDLAAYIGATVINVAEPLTTSELGDPFFDQVPVLETDRVELAGNPNLPDTDTPIILIAPEGEVDDVGAVLFEEGFHVVISLGGLGG</sequence>
<dbReference type="Proteomes" id="UP000270021">
    <property type="component" value="Chromosome"/>
</dbReference>
<protein>
    <submittedName>
        <fullName evidence="2">Uncharacterized protein</fullName>
    </submittedName>
</protein>